<dbReference type="Pfam" id="PF04727">
    <property type="entry name" value="ELMO_CED12"/>
    <property type="match status" value="1"/>
</dbReference>
<evidence type="ECO:0000259" key="2">
    <source>
        <dbReference type="PROSITE" id="PS51335"/>
    </source>
</evidence>
<organism evidence="3 4">
    <name type="scientific">Cyclospora cayetanensis</name>
    <dbReference type="NCBI Taxonomy" id="88456"/>
    <lineage>
        <taxon>Eukaryota</taxon>
        <taxon>Sar</taxon>
        <taxon>Alveolata</taxon>
        <taxon>Apicomplexa</taxon>
        <taxon>Conoidasida</taxon>
        <taxon>Coccidia</taxon>
        <taxon>Eucoccidiorida</taxon>
        <taxon>Eimeriorina</taxon>
        <taxon>Eimeriidae</taxon>
        <taxon>Cyclospora</taxon>
    </lineage>
</organism>
<dbReference type="PROSITE" id="PS51335">
    <property type="entry name" value="ELMO"/>
    <property type="match status" value="1"/>
</dbReference>
<dbReference type="InParanoid" id="A0A1D3CXZ6"/>
<sequence length="509" mass="55711">MTSPRVPPPSGSSHGVGVGASSSCLRLFAFLNNIFDGEMSMDEKLALRILRRFVATPFDRDCQQHEQLLRRLFKLCFPEAGDEAGLEENPRWKEIGFQSEDPRRDFRGGGLFALQNLCFFRAFFPTEFVGIARRSYSAGFPMAAAFINVTHMLAGYLRLTDSVGLGAGEPLASRRALRHFARLCLAAEDGGRAAECCSFQASLFRGPSPLPHPRSSELFNIQSHSDSEVARAVTLGGSMALSSTCCNGKEKSRPTPSGATLELPAFSVHSNLNHGLRQGLSATDRQSAVQRRVTTAGRVLYTFGHLFVYSCMRLDQELALRGAWEPEGEDPPLPAPGFSSLHLPALRRHHLSHRGLHAQPTSHSPRFENKSNSCHPSMSASSSRREELSPRGTQKQQPGEDPRKASVECLSDDSTRRKDTFMSFSSSTAGHNENSSPPSLACQQEQPCLPSAPGTCGRPPVVKEGQPLHRRAHLCFGEALKEVRNAVDSVLYDGGFKSVQDLEAICRCC</sequence>
<feature type="region of interest" description="Disordered" evidence="1">
    <location>
        <begin position="355"/>
        <end position="412"/>
    </location>
</feature>
<evidence type="ECO:0000256" key="1">
    <source>
        <dbReference type="SAM" id="MobiDB-lite"/>
    </source>
</evidence>
<dbReference type="PROSITE" id="PS51257">
    <property type="entry name" value="PROKAR_LIPOPROTEIN"/>
    <property type="match status" value="1"/>
</dbReference>
<reference evidence="3 4" key="1">
    <citation type="journal article" date="2016" name="BMC Genomics">
        <title>Comparative genomics reveals Cyclospora cayetanensis possesses coccidia-like metabolism and invasion components but unique surface antigens.</title>
        <authorList>
            <person name="Liu S."/>
            <person name="Wang L."/>
            <person name="Zheng H."/>
            <person name="Xu Z."/>
            <person name="Roellig D.M."/>
            <person name="Li N."/>
            <person name="Frace M.A."/>
            <person name="Tang K."/>
            <person name="Arrowood M.J."/>
            <person name="Moss D.M."/>
            <person name="Zhang L."/>
            <person name="Feng Y."/>
            <person name="Xiao L."/>
        </authorList>
    </citation>
    <scope>NUCLEOTIDE SEQUENCE [LARGE SCALE GENOMIC DNA]</scope>
    <source>
        <strain evidence="3 4">CHN_HEN01</strain>
    </source>
</reference>
<protein>
    <submittedName>
        <fullName evidence="3">Elmo ced-12 family domain-containing protein</fullName>
    </submittedName>
</protein>
<dbReference type="AlphaFoldDB" id="A0A1D3CXZ6"/>
<name>A0A1D3CXZ6_9EIME</name>
<accession>A0A1D3CXZ6</accession>
<dbReference type="PANTHER" id="PTHR12771">
    <property type="entry name" value="ENGULFMENT AND CELL MOTILITY"/>
    <property type="match status" value="1"/>
</dbReference>
<evidence type="ECO:0000313" key="4">
    <source>
        <dbReference type="Proteomes" id="UP000095192"/>
    </source>
</evidence>
<feature type="domain" description="ELMO" evidence="2">
    <location>
        <begin position="64"/>
        <end position="233"/>
    </location>
</feature>
<dbReference type="EMBL" id="JROU02001539">
    <property type="protein sequence ID" value="OEH76071.1"/>
    <property type="molecule type" value="Genomic_DNA"/>
</dbReference>
<dbReference type="InterPro" id="IPR050868">
    <property type="entry name" value="ELMO_domain-containing"/>
</dbReference>
<gene>
    <name evidence="3" type="ORF">cyc_04756</name>
</gene>
<dbReference type="VEuPathDB" id="ToxoDB:LOC34621242"/>
<feature type="compositionally biased region" description="Polar residues" evidence="1">
    <location>
        <begin position="359"/>
        <end position="382"/>
    </location>
</feature>
<proteinExistence type="predicted"/>
<feature type="region of interest" description="Disordered" evidence="1">
    <location>
        <begin position="424"/>
        <end position="444"/>
    </location>
</feature>
<evidence type="ECO:0000313" key="3">
    <source>
        <dbReference type="EMBL" id="OEH76071.1"/>
    </source>
</evidence>
<comment type="caution">
    <text evidence="3">The sequence shown here is derived from an EMBL/GenBank/DDBJ whole genome shotgun (WGS) entry which is preliminary data.</text>
</comment>
<dbReference type="InterPro" id="IPR006816">
    <property type="entry name" value="ELMO_dom"/>
</dbReference>
<keyword evidence="4" id="KW-1185">Reference proteome</keyword>
<dbReference type="Proteomes" id="UP000095192">
    <property type="component" value="Unassembled WGS sequence"/>
</dbReference>
<dbReference type="VEuPathDB" id="ToxoDB:cyc_04756"/>
<dbReference type="PANTHER" id="PTHR12771:SF56">
    <property type="entry name" value="CED-12"/>
    <property type="match status" value="1"/>
</dbReference>